<feature type="transmembrane region" description="Helical" evidence="13">
    <location>
        <begin position="56"/>
        <end position="78"/>
    </location>
</feature>
<dbReference type="PANTHER" id="PTHR21522:SF35">
    <property type="entry name" value="PROTON CHANNEL OTOP2"/>
    <property type="match status" value="1"/>
</dbReference>
<keyword evidence="7" id="KW-0375">Hydrogen ion transport</keyword>
<feature type="transmembrane region" description="Helical" evidence="13">
    <location>
        <begin position="143"/>
        <end position="164"/>
    </location>
</feature>
<protein>
    <submittedName>
        <fullName evidence="14">Golgi apparatus membrane TVP23-like protein B</fullName>
    </submittedName>
</protein>
<evidence type="ECO:0000313" key="15">
    <source>
        <dbReference type="Proteomes" id="UP000646548"/>
    </source>
</evidence>
<keyword evidence="4" id="KW-0813">Transport</keyword>
<feature type="transmembrane region" description="Helical" evidence="13">
    <location>
        <begin position="15"/>
        <end position="35"/>
    </location>
</feature>
<feature type="transmembrane region" description="Helical" evidence="13">
    <location>
        <begin position="286"/>
        <end position="304"/>
    </location>
</feature>
<keyword evidence="10 13" id="KW-0472">Membrane</keyword>
<evidence type="ECO:0000256" key="6">
    <source>
        <dbReference type="ARBA" id="ARBA00022692"/>
    </source>
</evidence>
<dbReference type="Pfam" id="PF03189">
    <property type="entry name" value="Otopetrin"/>
    <property type="match status" value="1"/>
</dbReference>
<reference evidence="14" key="1">
    <citation type="journal article" name="BMC Genomics">
        <title>Long-read sequencing and de novo genome assembly of marine medaka (Oryzias melastigma).</title>
        <authorList>
            <person name="Liang P."/>
            <person name="Saqib H.S.A."/>
            <person name="Ni X."/>
            <person name="Shen Y."/>
        </authorList>
    </citation>
    <scope>NUCLEOTIDE SEQUENCE</scope>
    <source>
        <strain evidence="14">Bigg-433</strain>
    </source>
</reference>
<comment type="similarity">
    <text evidence="2">Belongs to the TVP23 family.</text>
</comment>
<keyword evidence="11" id="KW-0407">Ion channel</keyword>
<dbReference type="GO" id="GO:0005886">
    <property type="term" value="C:plasma membrane"/>
    <property type="evidence" value="ECO:0007669"/>
    <property type="project" value="UniProtKB-SubCell"/>
</dbReference>
<dbReference type="Proteomes" id="UP000646548">
    <property type="component" value="Unassembled WGS sequence"/>
</dbReference>
<dbReference type="GO" id="GO:0015252">
    <property type="term" value="F:proton channel activity"/>
    <property type="evidence" value="ECO:0007669"/>
    <property type="project" value="InterPro"/>
</dbReference>
<comment type="subcellular location">
    <subcellularLocation>
        <location evidence="1">Cell membrane</location>
        <topology evidence="1">Multi-pass membrane protein</topology>
    </subcellularLocation>
</comment>
<evidence type="ECO:0000256" key="8">
    <source>
        <dbReference type="ARBA" id="ARBA00022989"/>
    </source>
</evidence>
<evidence type="ECO:0000256" key="7">
    <source>
        <dbReference type="ARBA" id="ARBA00022781"/>
    </source>
</evidence>
<keyword evidence="5" id="KW-1003">Cell membrane</keyword>
<evidence type="ECO:0000256" key="5">
    <source>
        <dbReference type="ARBA" id="ARBA00022475"/>
    </source>
</evidence>
<sequence>MQPHVMWSLQGGLLLSYPFNIEYSLFASAMSFVMWKNVGRVASEHSKHHFKFTLKDIFIGPVVGILLVIAGLATFIVYEIEMKTYRSDDDDINDHAVMMHFIMNIVIVSMMSVSTVIGCAIFKVDHREHVSEKNPTRSLDVGLLVGASMGQFIISYFSIIATIATGAQGHLNRLNLAWGILMVLQLGLQNFFIIEGLHREPFHEVEEPITVVENPYVLELRKEDNNCNEKSEEASFEGAEDGRLEKPNVNTLEKGGTAAKPNPVPASPNYGSTSEHKHKLIWKRRVLREVCMFLLLGNIILWIMPAFGARPQFDHDTERQFYDFNMWAAIVNDSQYSPLFGEEEDNFRQKQPTVCRPVASFFHLFFRTSAIVVYLLCDLFSGRFIACMVTIILLLSCDFWTVKNVSGRLLVGLRWWNQVDEDGKSRWMFESRKADGGNTVLSAESQIFWLGLTVCPLFWVVFLFSTLFSLNLKWLAVVIMGLVLQWANLYGYVRCKLGGKSNLRNIATSYIGTQIFKQAMKETSTS</sequence>
<accession>A0A834CS42</accession>
<keyword evidence="6 13" id="KW-0812">Transmembrane</keyword>
<evidence type="ECO:0000313" key="14">
    <source>
        <dbReference type="EMBL" id="KAF6732489.1"/>
    </source>
</evidence>
<feature type="region of interest" description="Disordered" evidence="12">
    <location>
        <begin position="228"/>
        <end position="271"/>
    </location>
</feature>
<dbReference type="Pfam" id="PF05832">
    <property type="entry name" value="DUF846"/>
    <property type="match status" value="1"/>
</dbReference>
<keyword evidence="9" id="KW-0406">Ion transport</keyword>
<feature type="transmembrane region" description="Helical" evidence="13">
    <location>
        <begin position="98"/>
        <end position="122"/>
    </location>
</feature>
<evidence type="ECO:0000256" key="2">
    <source>
        <dbReference type="ARBA" id="ARBA00005467"/>
    </source>
</evidence>
<organism evidence="14 15">
    <name type="scientific">Oryzias melastigma</name>
    <name type="common">Marine medaka</name>
    <dbReference type="NCBI Taxonomy" id="30732"/>
    <lineage>
        <taxon>Eukaryota</taxon>
        <taxon>Metazoa</taxon>
        <taxon>Chordata</taxon>
        <taxon>Craniata</taxon>
        <taxon>Vertebrata</taxon>
        <taxon>Euteleostomi</taxon>
        <taxon>Actinopterygii</taxon>
        <taxon>Neopterygii</taxon>
        <taxon>Teleostei</taxon>
        <taxon>Neoteleostei</taxon>
        <taxon>Acanthomorphata</taxon>
        <taxon>Ovalentaria</taxon>
        <taxon>Atherinomorphae</taxon>
        <taxon>Beloniformes</taxon>
        <taxon>Adrianichthyidae</taxon>
        <taxon>Oryziinae</taxon>
        <taxon>Oryzias</taxon>
    </lineage>
</organism>
<evidence type="ECO:0000256" key="4">
    <source>
        <dbReference type="ARBA" id="ARBA00022448"/>
    </source>
</evidence>
<evidence type="ECO:0000256" key="1">
    <source>
        <dbReference type="ARBA" id="ARBA00004651"/>
    </source>
</evidence>
<dbReference type="AlphaFoldDB" id="A0A834CS42"/>
<dbReference type="PANTHER" id="PTHR21522">
    <property type="entry name" value="PROTON CHANNEL OTOP"/>
    <property type="match status" value="1"/>
</dbReference>
<dbReference type="InterPro" id="IPR008564">
    <property type="entry name" value="TVP23-like"/>
</dbReference>
<comment type="caution">
    <text evidence="14">The sequence shown here is derived from an EMBL/GenBank/DDBJ whole genome shotgun (WGS) entry which is preliminary data.</text>
</comment>
<keyword evidence="8 13" id="KW-1133">Transmembrane helix</keyword>
<feature type="transmembrane region" description="Helical" evidence="13">
    <location>
        <begin position="474"/>
        <end position="493"/>
    </location>
</feature>
<evidence type="ECO:0000256" key="11">
    <source>
        <dbReference type="ARBA" id="ARBA00023303"/>
    </source>
</evidence>
<dbReference type="InterPro" id="IPR004878">
    <property type="entry name" value="Otopetrin"/>
</dbReference>
<feature type="transmembrane region" description="Helical" evidence="13">
    <location>
        <begin position="371"/>
        <end position="395"/>
    </location>
</feature>
<feature type="transmembrane region" description="Helical" evidence="13">
    <location>
        <begin position="447"/>
        <end position="468"/>
    </location>
</feature>
<evidence type="ECO:0000256" key="3">
    <source>
        <dbReference type="ARBA" id="ARBA00006513"/>
    </source>
</evidence>
<evidence type="ECO:0000256" key="12">
    <source>
        <dbReference type="SAM" id="MobiDB-lite"/>
    </source>
</evidence>
<evidence type="ECO:0000256" key="13">
    <source>
        <dbReference type="SAM" id="Phobius"/>
    </source>
</evidence>
<comment type="similarity">
    <text evidence="3">Belongs to the otopetrin family.</text>
</comment>
<proteinExistence type="inferred from homology"/>
<evidence type="ECO:0000256" key="9">
    <source>
        <dbReference type="ARBA" id="ARBA00023065"/>
    </source>
</evidence>
<name>A0A834CS42_ORYME</name>
<gene>
    <name evidence="14" type="ORF">FQA47_009912</name>
</gene>
<dbReference type="EMBL" id="WKFB01000187">
    <property type="protein sequence ID" value="KAF6732489.1"/>
    <property type="molecule type" value="Genomic_DNA"/>
</dbReference>
<evidence type="ECO:0000256" key="10">
    <source>
        <dbReference type="ARBA" id="ARBA00023136"/>
    </source>
</evidence>